<dbReference type="Pfam" id="PF03061">
    <property type="entry name" value="4HBT"/>
    <property type="match status" value="1"/>
</dbReference>
<dbReference type="PANTHER" id="PTHR31793:SF37">
    <property type="entry name" value="ACYL-COA THIOESTER HYDROLASE YBGC"/>
    <property type="match status" value="1"/>
</dbReference>
<dbReference type="Gene3D" id="3.10.129.10">
    <property type="entry name" value="Hotdog Thioesterase"/>
    <property type="match status" value="1"/>
</dbReference>
<keyword evidence="5" id="KW-1185">Reference proteome</keyword>
<dbReference type="NCBIfam" id="TIGR02799">
    <property type="entry name" value="thio_ybgC"/>
    <property type="match status" value="1"/>
</dbReference>
<dbReference type="FunFam" id="3.10.129.10:FF:000004">
    <property type="entry name" value="Tol-pal system-associated acyl-CoA thioesterase"/>
    <property type="match status" value="1"/>
</dbReference>
<sequence length="139" mass="15678">MKSVFSIPIRVYYEDTDSGAVVYYANYLKFMERARTEWLRALGFEQDELMRRDGVIFAVRSAKIEFLKPARFNDMLQVTAQVSRRGKASLTFAQEIRRDGLTLCEGEVKVACLDAATFAPQPIPEGIGSKIDKGTAAWT</sequence>
<organism evidence="4 5">
    <name type="scientific">Sulfuricaulis limicola</name>
    <dbReference type="NCBI Taxonomy" id="1620215"/>
    <lineage>
        <taxon>Bacteria</taxon>
        <taxon>Pseudomonadati</taxon>
        <taxon>Pseudomonadota</taxon>
        <taxon>Gammaproteobacteria</taxon>
        <taxon>Acidiferrobacterales</taxon>
        <taxon>Acidiferrobacteraceae</taxon>
        <taxon>Sulfuricaulis</taxon>
    </lineage>
</organism>
<evidence type="ECO:0000256" key="2">
    <source>
        <dbReference type="ARBA" id="ARBA00022801"/>
    </source>
</evidence>
<keyword evidence="2" id="KW-0378">Hydrolase</keyword>
<dbReference type="InterPro" id="IPR014166">
    <property type="entry name" value="Tol-Pal_acyl-CoA_thioesterase"/>
</dbReference>
<dbReference type="InterPro" id="IPR029069">
    <property type="entry name" value="HotDog_dom_sf"/>
</dbReference>
<evidence type="ECO:0000256" key="1">
    <source>
        <dbReference type="ARBA" id="ARBA00005953"/>
    </source>
</evidence>
<dbReference type="AlphaFoldDB" id="A0A1B4XIA7"/>
<accession>A0A1B4XIA7</accession>
<name>A0A1B4XIA7_9GAMM</name>
<gene>
    <name evidence="4" type="ORF">SCL_2253</name>
</gene>
<feature type="domain" description="Thioesterase" evidence="3">
    <location>
        <begin position="21"/>
        <end position="104"/>
    </location>
</feature>
<dbReference type="InterPro" id="IPR050563">
    <property type="entry name" value="4-hydroxybenzoyl-CoA_TE"/>
</dbReference>
<dbReference type="InterPro" id="IPR006683">
    <property type="entry name" value="Thioestr_dom"/>
</dbReference>
<comment type="similarity">
    <text evidence="1">Belongs to the 4-hydroxybenzoyl-CoA thioesterase family.</text>
</comment>
<evidence type="ECO:0000259" key="3">
    <source>
        <dbReference type="Pfam" id="PF03061"/>
    </source>
</evidence>
<dbReference type="CDD" id="cd00586">
    <property type="entry name" value="4HBT"/>
    <property type="match status" value="1"/>
</dbReference>
<dbReference type="InParanoid" id="A0A1B4XIA7"/>
<dbReference type="PIRSF" id="PIRSF003230">
    <property type="entry name" value="YbgC"/>
    <property type="match status" value="1"/>
</dbReference>
<dbReference type="InterPro" id="IPR006684">
    <property type="entry name" value="YbgC/YbaW"/>
</dbReference>
<dbReference type="Proteomes" id="UP000243180">
    <property type="component" value="Chromosome"/>
</dbReference>
<dbReference type="NCBIfam" id="TIGR00051">
    <property type="entry name" value="YbgC/FadM family acyl-CoA thioesterase"/>
    <property type="match status" value="1"/>
</dbReference>
<dbReference type="KEGG" id="slim:SCL_2253"/>
<dbReference type="SUPFAM" id="SSF54637">
    <property type="entry name" value="Thioesterase/thiol ester dehydrase-isomerase"/>
    <property type="match status" value="1"/>
</dbReference>
<protein>
    <submittedName>
        <fullName evidence="4">4-hydroxybenzoyl-CoA thioesterase</fullName>
    </submittedName>
</protein>
<dbReference type="EMBL" id="AP014879">
    <property type="protein sequence ID" value="BAV34541.1"/>
    <property type="molecule type" value="Genomic_DNA"/>
</dbReference>
<proteinExistence type="inferred from homology"/>
<evidence type="ECO:0000313" key="4">
    <source>
        <dbReference type="EMBL" id="BAV34541.1"/>
    </source>
</evidence>
<dbReference type="FunCoup" id="A0A1B4XIA7">
    <property type="interactions" value="205"/>
</dbReference>
<dbReference type="RefSeq" id="WP_096361270.1">
    <property type="nucleotide sequence ID" value="NZ_AP014879.1"/>
</dbReference>
<reference evidence="4 5" key="1">
    <citation type="submission" date="2015-05" db="EMBL/GenBank/DDBJ databases">
        <title>Complete genome sequence of a sulfur-oxidizing gammaproteobacterium strain HA5.</title>
        <authorList>
            <person name="Miura A."/>
            <person name="Kojima H."/>
            <person name="Fukui M."/>
        </authorList>
    </citation>
    <scope>NUCLEOTIDE SEQUENCE [LARGE SCALE GENOMIC DNA]</scope>
    <source>
        <strain evidence="4 5">HA5</strain>
    </source>
</reference>
<evidence type="ECO:0000313" key="5">
    <source>
        <dbReference type="Proteomes" id="UP000243180"/>
    </source>
</evidence>
<dbReference type="OrthoDB" id="9808429at2"/>
<dbReference type="PANTHER" id="PTHR31793">
    <property type="entry name" value="4-HYDROXYBENZOYL-COA THIOESTERASE FAMILY MEMBER"/>
    <property type="match status" value="1"/>
</dbReference>
<dbReference type="GO" id="GO:0047617">
    <property type="term" value="F:fatty acyl-CoA hydrolase activity"/>
    <property type="evidence" value="ECO:0007669"/>
    <property type="project" value="TreeGrafter"/>
</dbReference>